<reference evidence="1 2" key="1">
    <citation type="submission" date="2020-07" db="EMBL/GenBank/DDBJ databases">
        <title>Sequencing the genomes of 1000 actinobacteria strains.</title>
        <authorList>
            <person name="Klenk H.-P."/>
        </authorList>
    </citation>
    <scope>NUCLEOTIDE SEQUENCE [LARGE SCALE GENOMIC DNA]</scope>
    <source>
        <strain evidence="1 2">DSM 19970</strain>
    </source>
</reference>
<organism evidence="1 2">
    <name type="scientific">Demequina lutea</name>
    <dbReference type="NCBI Taxonomy" id="431489"/>
    <lineage>
        <taxon>Bacteria</taxon>
        <taxon>Bacillati</taxon>
        <taxon>Actinomycetota</taxon>
        <taxon>Actinomycetes</taxon>
        <taxon>Micrococcales</taxon>
        <taxon>Demequinaceae</taxon>
        <taxon>Demequina</taxon>
    </lineage>
</organism>
<dbReference type="OrthoDB" id="4951400at2"/>
<dbReference type="Proteomes" id="UP000547973">
    <property type="component" value="Unassembled WGS sequence"/>
</dbReference>
<accession>A0A7Y9ZB94</accession>
<gene>
    <name evidence="1" type="ORF">BKA03_002125</name>
</gene>
<name>A0A7Y9ZB94_9MICO</name>
<sequence>MKGLSQDALVALDPLRDALHAAALAEADETESRAAEEVEAVLTAAQQRAEEVVADAAAQGTAGARAAAALRSARARREANELILAEQEALRRALVDQVVRAAQGLRGEQRYTAWVDHLTRRCHEALGPLATVTPSPSGGVIGEDGSRRLDLSVPVLAAAAVEAHAVEVRQLWMP</sequence>
<evidence type="ECO:0000313" key="2">
    <source>
        <dbReference type="Proteomes" id="UP000547973"/>
    </source>
</evidence>
<protein>
    <recommendedName>
        <fullName evidence="3">ATP synthase E subunit</fullName>
    </recommendedName>
</protein>
<dbReference type="EMBL" id="JACBZO010000001">
    <property type="protein sequence ID" value="NYI42006.1"/>
    <property type="molecule type" value="Genomic_DNA"/>
</dbReference>
<keyword evidence="2" id="KW-1185">Reference proteome</keyword>
<proteinExistence type="predicted"/>
<evidence type="ECO:0008006" key="3">
    <source>
        <dbReference type="Google" id="ProtNLM"/>
    </source>
</evidence>
<evidence type="ECO:0000313" key="1">
    <source>
        <dbReference type="EMBL" id="NYI42006.1"/>
    </source>
</evidence>
<dbReference type="RefSeq" id="WP_062075992.1">
    <property type="nucleotide sequence ID" value="NZ_BBRC01000015.1"/>
</dbReference>
<comment type="caution">
    <text evidence="1">The sequence shown here is derived from an EMBL/GenBank/DDBJ whole genome shotgun (WGS) entry which is preliminary data.</text>
</comment>
<dbReference type="AlphaFoldDB" id="A0A7Y9ZB94"/>